<evidence type="ECO:0000259" key="6">
    <source>
        <dbReference type="Pfam" id="PF04932"/>
    </source>
</evidence>
<dbReference type="Pfam" id="PF04932">
    <property type="entry name" value="Wzy_C"/>
    <property type="match status" value="1"/>
</dbReference>
<dbReference type="Proteomes" id="UP000814385">
    <property type="component" value="Unassembled WGS sequence"/>
</dbReference>
<dbReference type="GO" id="GO:0016874">
    <property type="term" value="F:ligase activity"/>
    <property type="evidence" value="ECO:0007669"/>
    <property type="project" value="UniProtKB-KW"/>
</dbReference>
<protein>
    <submittedName>
        <fullName evidence="7">O-antigen ligase family protein</fullName>
    </submittedName>
</protein>
<organism evidence="7 8">
    <name type="scientific">Billgrantia campisalis</name>
    <dbReference type="NCBI Taxonomy" id="74661"/>
    <lineage>
        <taxon>Bacteria</taxon>
        <taxon>Pseudomonadati</taxon>
        <taxon>Pseudomonadota</taxon>
        <taxon>Gammaproteobacteria</taxon>
        <taxon>Oceanospirillales</taxon>
        <taxon>Halomonadaceae</taxon>
        <taxon>Billgrantia</taxon>
    </lineage>
</organism>
<name>A0ABS9PDA6_9GAMM</name>
<keyword evidence="4 5" id="KW-0472">Membrane</keyword>
<feature type="transmembrane region" description="Helical" evidence="5">
    <location>
        <begin position="76"/>
        <end position="100"/>
    </location>
</feature>
<feature type="transmembrane region" description="Helical" evidence="5">
    <location>
        <begin position="27"/>
        <end position="47"/>
    </location>
</feature>
<dbReference type="PANTHER" id="PTHR37422">
    <property type="entry name" value="TEICHURONIC ACID BIOSYNTHESIS PROTEIN TUAE"/>
    <property type="match status" value="1"/>
</dbReference>
<gene>
    <name evidence="7" type="ORF">HOP52_18570</name>
</gene>
<feature type="domain" description="O-antigen ligase-related" evidence="6">
    <location>
        <begin position="153"/>
        <end position="302"/>
    </location>
</feature>
<evidence type="ECO:0000256" key="3">
    <source>
        <dbReference type="ARBA" id="ARBA00022989"/>
    </source>
</evidence>
<feature type="transmembrane region" description="Helical" evidence="5">
    <location>
        <begin position="353"/>
        <end position="371"/>
    </location>
</feature>
<keyword evidence="8" id="KW-1185">Reference proteome</keyword>
<evidence type="ECO:0000256" key="4">
    <source>
        <dbReference type="ARBA" id="ARBA00023136"/>
    </source>
</evidence>
<feature type="transmembrane region" description="Helical" evidence="5">
    <location>
        <begin position="325"/>
        <end position="347"/>
    </location>
</feature>
<evidence type="ECO:0000313" key="8">
    <source>
        <dbReference type="Proteomes" id="UP000814385"/>
    </source>
</evidence>
<proteinExistence type="predicted"/>
<keyword evidence="7" id="KW-0436">Ligase</keyword>
<feature type="transmembrane region" description="Helical" evidence="5">
    <location>
        <begin position="138"/>
        <end position="171"/>
    </location>
</feature>
<dbReference type="InterPro" id="IPR007016">
    <property type="entry name" value="O-antigen_ligase-rel_domated"/>
</dbReference>
<dbReference type="InterPro" id="IPR051533">
    <property type="entry name" value="WaaL-like"/>
</dbReference>
<accession>A0ABS9PDA6</accession>
<feature type="transmembrane region" description="Helical" evidence="5">
    <location>
        <begin position="183"/>
        <end position="203"/>
    </location>
</feature>
<sequence>MLLLGSAVLLVKRPALGLTRRDWLVMGAMAGYAAIVMLEAWWAGLGVRGMDKPLRILLAVPALLLVMAYPPRLAWLWSGLALGAVLAGGMAGWQSLVQGVPRVEAFTHPIQFGNISMLMGMLCLAGLGWAVAQPRRRLWVALLLLGALGGVLGSLFSGSRGGWIGVPVILIVLYRSYGRELNYALKLAVLAALIGGATVAYAVPQIGVQQRVHQAVDDISRYVSGESRVTSVGSRFEMWRGASRLALDAPWLGVGSGHYEQAMRSLADQGVIDPGVLVYDHAHNEFLDTLARRGLLGLAVLLALYLVPMKLFARQLHAPDMERRALASAGVILPVAYIDFGLTQVFLSHNSGVMIYGFWLAVLWGSFKVKAAEVGAARR</sequence>
<keyword evidence="3 5" id="KW-1133">Transmembrane helix</keyword>
<evidence type="ECO:0000256" key="5">
    <source>
        <dbReference type="SAM" id="Phobius"/>
    </source>
</evidence>
<comment type="caution">
    <text evidence="7">The sequence shown here is derived from an EMBL/GenBank/DDBJ whole genome shotgun (WGS) entry which is preliminary data.</text>
</comment>
<comment type="subcellular location">
    <subcellularLocation>
        <location evidence="1">Membrane</location>
        <topology evidence="1">Multi-pass membrane protein</topology>
    </subcellularLocation>
</comment>
<evidence type="ECO:0000256" key="2">
    <source>
        <dbReference type="ARBA" id="ARBA00022692"/>
    </source>
</evidence>
<reference evidence="7 8" key="1">
    <citation type="submission" date="2020-05" db="EMBL/GenBank/DDBJ databases">
        <title>Comparative genomic analysis of denitrifying bacteria from Halomonas genus.</title>
        <authorList>
            <person name="Wang L."/>
            <person name="Shao Z."/>
        </authorList>
    </citation>
    <scope>NUCLEOTIDE SEQUENCE [LARGE SCALE GENOMIC DNA]</scope>
    <source>
        <strain evidence="7 8">A4</strain>
    </source>
</reference>
<evidence type="ECO:0000256" key="1">
    <source>
        <dbReference type="ARBA" id="ARBA00004141"/>
    </source>
</evidence>
<feature type="transmembrane region" description="Helical" evidence="5">
    <location>
        <begin position="294"/>
        <end position="313"/>
    </location>
</feature>
<dbReference type="EMBL" id="JABFUC010000021">
    <property type="protein sequence ID" value="MCG6659758.1"/>
    <property type="molecule type" value="Genomic_DNA"/>
</dbReference>
<evidence type="ECO:0000313" key="7">
    <source>
        <dbReference type="EMBL" id="MCG6659758.1"/>
    </source>
</evidence>
<keyword evidence="2 5" id="KW-0812">Transmembrane</keyword>
<dbReference type="PANTHER" id="PTHR37422:SF23">
    <property type="entry name" value="TEICHURONIC ACID BIOSYNTHESIS PROTEIN TUAE"/>
    <property type="match status" value="1"/>
</dbReference>
<feature type="transmembrane region" description="Helical" evidence="5">
    <location>
        <begin position="112"/>
        <end position="132"/>
    </location>
</feature>